<reference evidence="9 10" key="1">
    <citation type="submission" date="2019-07" db="EMBL/GenBank/DDBJ databases">
        <title>Whole genome shotgun sequence of Reyranella soli NBRC 108950.</title>
        <authorList>
            <person name="Hosoyama A."/>
            <person name="Uohara A."/>
            <person name="Ohji S."/>
            <person name="Ichikawa N."/>
        </authorList>
    </citation>
    <scope>NUCLEOTIDE SEQUENCE [LARGE SCALE GENOMIC DNA]</scope>
    <source>
        <strain evidence="9 10">NBRC 108950</strain>
    </source>
</reference>
<dbReference type="Gene3D" id="2.10.109.10">
    <property type="entry name" value="Umud Fragment, subunit A"/>
    <property type="match status" value="1"/>
</dbReference>
<dbReference type="PROSITE" id="PS00760">
    <property type="entry name" value="SPASE_I_2"/>
    <property type="match status" value="1"/>
</dbReference>
<dbReference type="InterPro" id="IPR036286">
    <property type="entry name" value="LexA/Signal_pep-like_sf"/>
</dbReference>
<dbReference type="PRINTS" id="PR00727">
    <property type="entry name" value="LEADERPTASE"/>
</dbReference>
<keyword evidence="5 7" id="KW-0378">Hydrolase</keyword>
<comment type="similarity">
    <text evidence="2 7">Belongs to the peptidase S26 family.</text>
</comment>
<dbReference type="GO" id="GO:0006465">
    <property type="term" value="P:signal peptide processing"/>
    <property type="evidence" value="ECO:0007669"/>
    <property type="project" value="InterPro"/>
</dbReference>
<protein>
    <recommendedName>
        <fullName evidence="4 7">Signal peptidase I</fullName>
        <ecNumber evidence="3 7">3.4.21.89</ecNumber>
    </recommendedName>
</protein>
<dbReference type="InterPro" id="IPR000223">
    <property type="entry name" value="Pept_S26A_signal_pept_1"/>
</dbReference>
<evidence type="ECO:0000256" key="4">
    <source>
        <dbReference type="ARBA" id="ARBA00019232"/>
    </source>
</evidence>
<evidence type="ECO:0000256" key="7">
    <source>
        <dbReference type="RuleBase" id="RU362042"/>
    </source>
</evidence>
<dbReference type="PROSITE" id="PS00761">
    <property type="entry name" value="SPASE_I_3"/>
    <property type="match status" value="1"/>
</dbReference>
<dbReference type="InterPro" id="IPR019758">
    <property type="entry name" value="Pept_S26A_signal_pept_1_CS"/>
</dbReference>
<evidence type="ECO:0000256" key="6">
    <source>
        <dbReference type="PIRSR" id="PIRSR600223-1"/>
    </source>
</evidence>
<dbReference type="Proteomes" id="UP000321058">
    <property type="component" value="Unassembled WGS sequence"/>
</dbReference>
<keyword evidence="10" id="KW-1185">Reference proteome</keyword>
<dbReference type="CDD" id="cd06530">
    <property type="entry name" value="S26_SPase_I"/>
    <property type="match status" value="1"/>
</dbReference>
<dbReference type="NCBIfam" id="TIGR02227">
    <property type="entry name" value="sigpep_I_bact"/>
    <property type="match status" value="1"/>
</dbReference>
<dbReference type="SUPFAM" id="SSF51306">
    <property type="entry name" value="LexA/Signal peptidase"/>
    <property type="match status" value="1"/>
</dbReference>
<dbReference type="PANTHER" id="PTHR43390:SF1">
    <property type="entry name" value="CHLOROPLAST PROCESSING PEPTIDASE"/>
    <property type="match status" value="1"/>
</dbReference>
<comment type="caution">
    <text evidence="9">The sequence shown here is derived from an EMBL/GenBank/DDBJ whole genome shotgun (WGS) entry which is preliminary data.</text>
</comment>
<dbReference type="GO" id="GO:0004252">
    <property type="term" value="F:serine-type endopeptidase activity"/>
    <property type="evidence" value="ECO:0007669"/>
    <property type="project" value="InterPro"/>
</dbReference>
<dbReference type="OrthoDB" id="9815782at2"/>
<gene>
    <name evidence="9" type="primary">sipS</name>
    <name evidence="9" type="ORF">RSO01_81100</name>
</gene>
<dbReference type="AlphaFoldDB" id="A0A512NPR9"/>
<dbReference type="GO" id="GO:0016020">
    <property type="term" value="C:membrane"/>
    <property type="evidence" value="ECO:0007669"/>
    <property type="project" value="UniProtKB-SubCell"/>
</dbReference>
<evidence type="ECO:0000256" key="3">
    <source>
        <dbReference type="ARBA" id="ARBA00013208"/>
    </source>
</evidence>
<evidence type="ECO:0000256" key="5">
    <source>
        <dbReference type="ARBA" id="ARBA00022801"/>
    </source>
</evidence>
<feature type="active site" evidence="6">
    <location>
        <position position="106"/>
    </location>
</feature>
<feature type="active site" evidence="6">
    <location>
        <position position="44"/>
    </location>
</feature>
<proteinExistence type="inferred from homology"/>
<dbReference type="EMBL" id="BKAJ01000192">
    <property type="protein sequence ID" value="GEP60944.1"/>
    <property type="molecule type" value="Genomic_DNA"/>
</dbReference>
<evidence type="ECO:0000256" key="2">
    <source>
        <dbReference type="ARBA" id="ARBA00009370"/>
    </source>
</evidence>
<comment type="subcellular location">
    <subcellularLocation>
        <location evidence="7">Membrane</location>
        <topology evidence="7">Single-pass type II membrane protein</topology>
    </subcellularLocation>
</comment>
<evidence type="ECO:0000256" key="1">
    <source>
        <dbReference type="ARBA" id="ARBA00000677"/>
    </source>
</evidence>
<evidence type="ECO:0000313" key="9">
    <source>
        <dbReference type="EMBL" id="GEP60944.1"/>
    </source>
</evidence>
<dbReference type="InterPro" id="IPR019757">
    <property type="entry name" value="Pept_S26A_signal_pept_1_Lys-AS"/>
</dbReference>
<dbReference type="RefSeq" id="WP_147156276.1">
    <property type="nucleotide sequence ID" value="NZ_BKAJ01000192.1"/>
</dbReference>
<dbReference type="EC" id="3.4.21.89" evidence="3 7"/>
<dbReference type="GO" id="GO:0009003">
    <property type="term" value="F:signal peptidase activity"/>
    <property type="evidence" value="ECO:0007669"/>
    <property type="project" value="UniProtKB-EC"/>
</dbReference>
<evidence type="ECO:0000313" key="10">
    <source>
        <dbReference type="Proteomes" id="UP000321058"/>
    </source>
</evidence>
<sequence>MDSSSLWQRLVGWSRELKSILLAVGFVLIVRTVFAEPYHVPSPSMVPTLLTGDQLVASKYAYGYSRYSSPIDLLPDFSGRLLGKAPERGDVIVFRLPRDPATTYVKRLIGLPGDRIQMKDGRLYINDALVPRRTVGPFTGDAGGRGAATLYVETLPGGREHEIVEMTDADQQDDTPVFVVPPKHYFMMGDNRDNSVDSRISIADGGVGFVPEDNLVGRADLVLLSHDPAVAWSDIAAWSHFFRPGRLLDRIH</sequence>
<keyword evidence="7" id="KW-0645">Protease</keyword>
<organism evidence="9 10">
    <name type="scientific">Reyranella soli</name>
    <dbReference type="NCBI Taxonomy" id="1230389"/>
    <lineage>
        <taxon>Bacteria</taxon>
        <taxon>Pseudomonadati</taxon>
        <taxon>Pseudomonadota</taxon>
        <taxon>Alphaproteobacteria</taxon>
        <taxon>Hyphomicrobiales</taxon>
        <taxon>Reyranellaceae</taxon>
        <taxon>Reyranella</taxon>
    </lineage>
</organism>
<evidence type="ECO:0000259" key="8">
    <source>
        <dbReference type="Pfam" id="PF10502"/>
    </source>
</evidence>
<accession>A0A512NPR9</accession>
<comment type="catalytic activity">
    <reaction evidence="1 7">
        <text>Cleavage of hydrophobic, N-terminal signal or leader sequences from secreted and periplasmic proteins.</text>
        <dbReference type="EC" id="3.4.21.89"/>
    </reaction>
</comment>
<name>A0A512NPR9_9HYPH</name>
<dbReference type="Pfam" id="PF10502">
    <property type="entry name" value="Peptidase_S26"/>
    <property type="match status" value="1"/>
</dbReference>
<dbReference type="PANTHER" id="PTHR43390">
    <property type="entry name" value="SIGNAL PEPTIDASE I"/>
    <property type="match status" value="1"/>
</dbReference>
<dbReference type="InterPro" id="IPR019533">
    <property type="entry name" value="Peptidase_S26"/>
</dbReference>
<feature type="domain" description="Peptidase S26" evidence="8">
    <location>
        <begin position="17"/>
        <end position="223"/>
    </location>
</feature>